<evidence type="ECO:0000313" key="1">
    <source>
        <dbReference type="EMBL" id="OCH87605.1"/>
    </source>
</evidence>
<feature type="non-terminal residue" evidence="1">
    <location>
        <position position="1"/>
    </location>
</feature>
<name>A0A8E2ASL0_9APHY</name>
<dbReference type="Proteomes" id="UP000250043">
    <property type="component" value="Unassembled WGS sequence"/>
</dbReference>
<dbReference type="OrthoDB" id="2751566at2759"/>
<organism evidence="1 2">
    <name type="scientific">Obba rivulosa</name>
    <dbReference type="NCBI Taxonomy" id="1052685"/>
    <lineage>
        <taxon>Eukaryota</taxon>
        <taxon>Fungi</taxon>
        <taxon>Dikarya</taxon>
        <taxon>Basidiomycota</taxon>
        <taxon>Agaricomycotina</taxon>
        <taxon>Agaricomycetes</taxon>
        <taxon>Polyporales</taxon>
        <taxon>Gelatoporiaceae</taxon>
        <taxon>Obba</taxon>
    </lineage>
</organism>
<proteinExistence type="predicted"/>
<dbReference type="EMBL" id="KV722479">
    <property type="protein sequence ID" value="OCH87605.1"/>
    <property type="molecule type" value="Genomic_DNA"/>
</dbReference>
<sequence length="142" mass="16816">NREELFNLRHAKARNVIERIFGVLKCRFKVLMLCTEFRDFDIQRRIPIALAAVHNFIRKYDQLDIHNENSTDNSDREELSNLVTLNNFHSLSYTGELATEIHSKDQAERTRAKERRDNIAQRMWDAYQAEMTDSQADDDTRN</sequence>
<evidence type="ECO:0008006" key="3">
    <source>
        <dbReference type="Google" id="ProtNLM"/>
    </source>
</evidence>
<accession>A0A8E2ASL0</accession>
<reference evidence="1 2" key="1">
    <citation type="submission" date="2016-07" db="EMBL/GenBank/DDBJ databases">
        <title>Draft genome of the white-rot fungus Obba rivulosa 3A-2.</title>
        <authorList>
            <consortium name="DOE Joint Genome Institute"/>
            <person name="Miettinen O."/>
            <person name="Riley R."/>
            <person name="Acob R."/>
            <person name="Barry K."/>
            <person name="Cullen D."/>
            <person name="De Vries R."/>
            <person name="Hainaut M."/>
            <person name="Hatakka A."/>
            <person name="Henrissat B."/>
            <person name="Hilden K."/>
            <person name="Kuo R."/>
            <person name="Labutti K."/>
            <person name="Lipzen A."/>
            <person name="Makela M.R."/>
            <person name="Sandor L."/>
            <person name="Spatafora J.W."/>
            <person name="Grigoriev I.V."/>
            <person name="Hibbett D.S."/>
        </authorList>
    </citation>
    <scope>NUCLEOTIDE SEQUENCE [LARGE SCALE GENOMIC DNA]</scope>
    <source>
        <strain evidence="1 2">3A-2</strain>
    </source>
</reference>
<evidence type="ECO:0000313" key="2">
    <source>
        <dbReference type="Proteomes" id="UP000250043"/>
    </source>
</evidence>
<dbReference type="AlphaFoldDB" id="A0A8E2ASL0"/>
<protein>
    <recommendedName>
        <fullName evidence="3">DDE Tnp4 domain-containing protein</fullName>
    </recommendedName>
</protein>
<keyword evidence="2" id="KW-1185">Reference proteome</keyword>
<gene>
    <name evidence="1" type="ORF">OBBRIDRAFT_735850</name>
</gene>